<accession>A0AAV2VIE7</accession>
<dbReference type="RefSeq" id="WP_022610131.1">
    <property type="nucleotide sequence ID" value="NZ_LK391965.1"/>
</dbReference>
<evidence type="ECO:0000313" key="1">
    <source>
        <dbReference type="EMBL" id="CCO44200.1"/>
    </source>
</evidence>
<evidence type="ECO:0000313" key="2">
    <source>
        <dbReference type="Proteomes" id="UP000018211"/>
    </source>
</evidence>
<name>A0AAV2VIE7_9VIBR</name>
<proteinExistence type="predicted"/>
<dbReference type="EMBL" id="CAOF01000008">
    <property type="protein sequence ID" value="CCO44200.1"/>
    <property type="molecule type" value="Genomic_DNA"/>
</dbReference>
<gene>
    <name evidence="1" type="ORF">VIBNISOn1_1050026</name>
</gene>
<dbReference type="Proteomes" id="UP000018211">
    <property type="component" value="Unassembled WGS sequence"/>
</dbReference>
<dbReference type="AlphaFoldDB" id="A0AAV2VIE7"/>
<comment type="caution">
    <text evidence="1">The sequence shown here is derived from an EMBL/GenBank/DDBJ whole genome shotgun (WGS) entry which is preliminary data.</text>
</comment>
<reference evidence="1 2" key="1">
    <citation type="journal article" date="2013" name="ISME J.">
        <title>Comparative genomics of pathogenic lineages of Vibrio nigripulchritudo identifies virulence-associated traits.</title>
        <authorList>
            <person name="Goudenege D."/>
            <person name="Labreuche Y."/>
            <person name="Krin E."/>
            <person name="Ansquer D."/>
            <person name="Mangenot S."/>
            <person name="Calteau A."/>
            <person name="Medigue C."/>
            <person name="Mazel D."/>
            <person name="Polz M.F."/>
            <person name="Le Roux F."/>
        </authorList>
    </citation>
    <scope>NUCLEOTIDE SEQUENCE [LARGE SCALE GENOMIC DNA]</scope>
    <source>
        <strain evidence="1 2">SOn1</strain>
    </source>
</reference>
<sequence>MYKHTVIARYEGGVVASKMEFTTEIACGMETAANPEANRLACERLGVKAINLSYLHGSTVKVS</sequence>
<organism evidence="1 2">
    <name type="scientific">Vibrio nigripulchritudo SOn1</name>
    <dbReference type="NCBI Taxonomy" id="1238450"/>
    <lineage>
        <taxon>Bacteria</taxon>
        <taxon>Pseudomonadati</taxon>
        <taxon>Pseudomonadota</taxon>
        <taxon>Gammaproteobacteria</taxon>
        <taxon>Vibrionales</taxon>
        <taxon>Vibrionaceae</taxon>
        <taxon>Vibrio</taxon>
    </lineage>
</organism>
<protein>
    <submittedName>
        <fullName evidence="1">Uncharacterized protein</fullName>
    </submittedName>
</protein>